<evidence type="ECO:0000313" key="1">
    <source>
        <dbReference type="EMBL" id="OMJ19686.1"/>
    </source>
</evidence>
<accession>A0A1R1XYU0</accession>
<protein>
    <submittedName>
        <fullName evidence="1">Uncharacterized protein</fullName>
    </submittedName>
</protein>
<dbReference type="AlphaFoldDB" id="A0A1R1XYU0"/>
<organism evidence="1 2">
    <name type="scientific">Smittium culicis</name>
    <dbReference type="NCBI Taxonomy" id="133412"/>
    <lineage>
        <taxon>Eukaryota</taxon>
        <taxon>Fungi</taxon>
        <taxon>Fungi incertae sedis</taxon>
        <taxon>Zoopagomycota</taxon>
        <taxon>Kickxellomycotina</taxon>
        <taxon>Harpellomycetes</taxon>
        <taxon>Harpellales</taxon>
        <taxon>Legeriomycetaceae</taxon>
        <taxon>Smittium</taxon>
    </lineage>
</organism>
<gene>
    <name evidence="1" type="ORF">AYI69_g6525</name>
</gene>
<proteinExistence type="predicted"/>
<keyword evidence="2" id="KW-1185">Reference proteome</keyword>
<dbReference type="EMBL" id="LSSM01002938">
    <property type="protein sequence ID" value="OMJ19686.1"/>
    <property type="molecule type" value="Genomic_DNA"/>
</dbReference>
<comment type="caution">
    <text evidence="1">The sequence shown here is derived from an EMBL/GenBank/DDBJ whole genome shotgun (WGS) entry which is preliminary data.</text>
</comment>
<name>A0A1R1XYU0_9FUNG</name>
<reference evidence="2" key="1">
    <citation type="submission" date="2017-01" db="EMBL/GenBank/DDBJ databases">
        <authorList>
            <person name="Wang Y."/>
            <person name="White M."/>
            <person name="Kvist S."/>
            <person name="Moncalvo J.-M."/>
        </authorList>
    </citation>
    <scope>NUCLEOTIDE SEQUENCE [LARGE SCALE GENOMIC DNA]</scope>
    <source>
        <strain evidence="2">ID-206-W2</strain>
    </source>
</reference>
<dbReference type="Proteomes" id="UP000187429">
    <property type="component" value="Unassembled WGS sequence"/>
</dbReference>
<evidence type="ECO:0000313" key="2">
    <source>
        <dbReference type="Proteomes" id="UP000187429"/>
    </source>
</evidence>
<sequence>MDEQTISLLAVLNEKVNRLLTINTDQSPSKSAIEESRVTTKVPIRDLTAYTCLIYALYPPALIDSKPTSFNKVDTILCKI</sequence>